<evidence type="ECO:0000259" key="2">
    <source>
        <dbReference type="Pfam" id="PF25917"/>
    </source>
</evidence>
<keyword evidence="5" id="KW-1185">Reference proteome</keyword>
<dbReference type="Gene3D" id="2.40.50.100">
    <property type="match status" value="1"/>
</dbReference>
<dbReference type="InterPro" id="IPR058792">
    <property type="entry name" value="Beta-barrel_RND_2"/>
</dbReference>
<name>A0A0F4QVV2_9GAMM</name>
<evidence type="ECO:0000256" key="1">
    <source>
        <dbReference type="ARBA" id="ARBA00009477"/>
    </source>
</evidence>
<comment type="caution">
    <text evidence="4">The sequence shown here is derived from an EMBL/GenBank/DDBJ whole genome shotgun (WGS) entry which is preliminary data.</text>
</comment>
<dbReference type="PANTHER" id="PTHR30469:SF38">
    <property type="entry name" value="HLYD FAMILY SECRETION PROTEIN"/>
    <property type="match status" value="1"/>
</dbReference>
<dbReference type="InterPro" id="IPR058625">
    <property type="entry name" value="MdtA-like_BSH"/>
</dbReference>
<feature type="domain" description="Multidrug resistance protein MdtA-like barrel-sandwich hybrid" evidence="2">
    <location>
        <begin position="109"/>
        <end position="253"/>
    </location>
</feature>
<organism evidence="4 5">
    <name type="scientific">Pseudoalteromonas rubra</name>
    <dbReference type="NCBI Taxonomy" id="43658"/>
    <lineage>
        <taxon>Bacteria</taxon>
        <taxon>Pseudomonadati</taxon>
        <taxon>Pseudomonadota</taxon>
        <taxon>Gammaproteobacteria</taxon>
        <taxon>Alteromonadales</taxon>
        <taxon>Pseudoalteromonadaceae</taxon>
        <taxon>Pseudoalteromonas</taxon>
    </lineage>
</organism>
<accession>A0A0F4QVV2</accession>
<dbReference type="PATRIC" id="fig|43658.5.peg.1259"/>
<dbReference type="Gene3D" id="2.40.30.170">
    <property type="match status" value="1"/>
</dbReference>
<dbReference type="Proteomes" id="UP000033452">
    <property type="component" value="Unassembled WGS sequence"/>
</dbReference>
<dbReference type="AlphaFoldDB" id="A0A0F4QVV2"/>
<proteinExistence type="inferred from homology"/>
<dbReference type="EMBL" id="JXYA01000010">
    <property type="protein sequence ID" value="KJZ11429.1"/>
    <property type="molecule type" value="Genomic_DNA"/>
</dbReference>
<dbReference type="InterPro" id="IPR006143">
    <property type="entry name" value="RND_pump_MFP"/>
</dbReference>
<gene>
    <name evidence="4" type="ORF">TW77_06010</name>
</gene>
<evidence type="ECO:0000313" key="4">
    <source>
        <dbReference type="EMBL" id="KJZ11429.1"/>
    </source>
</evidence>
<dbReference type="SUPFAM" id="SSF111369">
    <property type="entry name" value="HlyD-like secretion proteins"/>
    <property type="match status" value="1"/>
</dbReference>
<dbReference type="NCBIfam" id="TIGR01730">
    <property type="entry name" value="RND_mfp"/>
    <property type="match status" value="1"/>
</dbReference>
<dbReference type="Pfam" id="PF25917">
    <property type="entry name" value="BSH_RND"/>
    <property type="match status" value="1"/>
</dbReference>
<dbReference type="GO" id="GO:1990281">
    <property type="term" value="C:efflux pump complex"/>
    <property type="evidence" value="ECO:0007669"/>
    <property type="project" value="TreeGrafter"/>
</dbReference>
<dbReference type="RefSeq" id="WP_046004053.1">
    <property type="nucleotide sequence ID" value="NZ_JXYA01000010.1"/>
</dbReference>
<sequence>MIGDSFSNQDKRLLDDILSNTDIETKPKSANRFVWGACIALTVGAGSYLLLSGEEYETGKENTQLNSVQTPAGEKTLVNQAQSLNSTTSGVYTDSVLQASGFVEAKYIATLSSDITGRLTQLYVSEGDLVEKGDLIAQLDARIMHAQYGVSEQNIALAKSRLKTISVQREEAKYKLDRLEALLINKNASQGDVALARYNFATIDAQYHNLSEEIEVARLSLEVERQRLNSTKIYAPFTGTVSQINANIGEVVSPISGGGGFTRTGICTLVDLKSIEGVVNINERDLHKVHAGQSIRFKIQAHEGREYRGEVLNINPIVDRNIGAIAVRLKLYSDQEMLFMPGMRIDVEFLKESEKR</sequence>
<comment type="similarity">
    <text evidence="1">Belongs to the membrane fusion protein (MFP) (TC 8.A.1) family.</text>
</comment>
<dbReference type="Pfam" id="PF25954">
    <property type="entry name" value="Beta-barrel_RND_2"/>
    <property type="match status" value="1"/>
</dbReference>
<reference evidence="4 5" key="1">
    <citation type="journal article" date="2015" name="BMC Genomics">
        <title>Genome mining reveals unlocked bioactive potential of marine Gram-negative bacteria.</title>
        <authorList>
            <person name="Machado H."/>
            <person name="Sonnenschein E.C."/>
            <person name="Melchiorsen J."/>
            <person name="Gram L."/>
        </authorList>
    </citation>
    <scope>NUCLEOTIDE SEQUENCE [LARGE SCALE GENOMIC DNA]</scope>
    <source>
        <strain evidence="4 5">S2471</strain>
    </source>
</reference>
<dbReference type="GO" id="GO:0015562">
    <property type="term" value="F:efflux transmembrane transporter activity"/>
    <property type="evidence" value="ECO:0007669"/>
    <property type="project" value="TreeGrafter"/>
</dbReference>
<feature type="domain" description="CusB-like beta-barrel" evidence="3">
    <location>
        <begin position="279"/>
        <end position="351"/>
    </location>
</feature>
<protein>
    <submittedName>
        <fullName evidence="4">Uncharacterized protein</fullName>
    </submittedName>
</protein>
<dbReference type="OrthoDB" id="9800613at2"/>
<dbReference type="PANTHER" id="PTHR30469">
    <property type="entry name" value="MULTIDRUG RESISTANCE PROTEIN MDTA"/>
    <property type="match status" value="1"/>
</dbReference>
<evidence type="ECO:0000313" key="5">
    <source>
        <dbReference type="Proteomes" id="UP000033452"/>
    </source>
</evidence>
<evidence type="ECO:0000259" key="3">
    <source>
        <dbReference type="Pfam" id="PF25954"/>
    </source>
</evidence>